<dbReference type="InterPro" id="IPR036095">
    <property type="entry name" value="PTS_EIIB-like_sf"/>
</dbReference>
<evidence type="ECO:0000313" key="3">
    <source>
        <dbReference type="EMBL" id="RNB85491.1"/>
    </source>
</evidence>
<dbReference type="InterPro" id="IPR013011">
    <property type="entry name" value="PTS_EIIB_2"/>
</dbReference>
<reference evidence="3 4" key="1">
    <citation type="submission" date="2018-10" db="EMBL/GenBank/DDBJ databases">
        <title>Phylogenomics of Brevibacillus.</title>
        <authorList>
            <person name="Dunlap C."/>
        </authorList>
    </citation>
    <scope>NUCLEOTIDE SEQUENCE [LARGE SCALE GENOMIC DNA]</scope>
    <source>
        <strain evidence="3 4">JCM 15085</strain>
    </source>
</reference>
<dbReference type="PROSITE" id="PS51099">
    <property type="entry name" value="PTS_EIIB_TYPE_2"/>
    <property type="match status" value="1"/>
</dbReference>
<dbReference type="Pfam" id="PF02302">
    <property type="entry name" value="PTS_IIB"/>
    <property type="match status" value="1"/>
</dbReference>
<proteinExistence type="predicted"/>
<dbReference type="EMBL" id="RHHT01000003">
    <property type="protein sequence ID" value="RNB85491.1"/>
    <property type="molecule type" value="Genomic_DNA"/>
</dbReference>
<evidence type="ECO:0000259" key="2">
    <source>
        <dbReference type="PROSITE" id="PS51099"/>
    </source>
</evidence>
<sequence>MRTLNILTVCGSGTISSTMVAQKLKEALAADGISITTTEVKPTQVLGHVEQGNYDFVVNTTPVSGNIPIPVINGVGFLTGLEEEEFLEEVRQVISRILNNEAN</sequence>
<dbReference type="GO" id="GO:0008982">
    <property type="term" value="F:protein-N(PI)-phosphohistidine-sugar phosphotransferase activity"/>
    <property type="evidence" value="ECO:0007669"/>
    <property type="project" value="InterPro"/>
</dbReference>
<evidence type="ECO:0000256" key="1">
    <source>
        <dbReference type="ARBA" id="ARBA00022679"/>
    </source>
</evidence>
<dbReference type="SUPFAM" id="SSF52794">
    <property type="entry name" value="PTS system IIB component-like"/>
    <property type="match status" value="1"/>
</dbReference>
<dbReference type="Gene3D" id="3.40.50.2300">
    <property type="match status" value="1"/>
</dbReference>
<protein>
    <submittedName>
        <fullName evidence="3">PTS fructose transporter subunit IIB</fullName>
    </submittedName>
</protein>
<dbReference type="Proteomes" id="UP000281915">
    <property type="component" value="Unassembled WGS sequence"/>
</dbReference>
<evidence type="ECO:0000313" key="4">
    <source>
        <dbReference type="Proteomes" id="UP000281915"/>
    </source>
</evidence>
<dbReference type="GO" id="GO:0009401">
    <property type="term" value="P:phosphoenolpyruvate-dependent sugar phosphotransferase system"/>
    <property type="evidence" value="ECO:0007669"/>
    <property type="project" value="InterPro"/>
</dbReference>
<dbReference type="AlphaFoldDB" id="A0A3M8DD35"/>
<keyword evidence="1" id="KW-0808">Transferase</keyword>
<dbReference type="InterPro" id="IPR003501">
    <property type="entry name" value="PTS_EIIB_2/3"/>
</dbReference>
<name>A0A3M8DD35_9BACL</name>
<gene>
    <name evidence="3" type="ORF">EDM58_02885</name>
</gene>
<comment type="caution">
    <text evidence="3">The sequence shown here is derived from an EMBL/GenBank/DDBJ whole genome shotgun (WGS) entry which is preliminary data.</text>
</comment>
<accession>A0A3M8DD35</accession>
<feature type="domain" description="PTS EIIB type-2" evidence="2">
    <location>
        <begin position="4"/>
        <end position="98"/>
    </location>
</feature>
<organism evidence="3 4">
    <name type="scientific">Brevibacillus panacihumi</name>
    <dbReference type="NCBI Taxonomy" id="497735"/>
    <lineage>
        <taxon>Bacteria</taxon>
        <taxon>Bacillati</taxon>
        <taxon>Bacillota</taxon>
        <taxon>Bacilli</taxon>
        <taxon>Bacillales</taxon>
        <taxon>Paenibacillaceae</taxon>
        <taxon>Brevibacillus</taxon>
    </lineage>
</organism>